<dbReference type="Pfam" id="PF00750">
    <property type="entry name" value="tRNA-synt_1d"/>
    <property type="match status" value="1"/>
</dbReference>
<feature type="domain" description="Arginyl tRNA synthetase N-terminal" evidence="14">
    <location>
        <begin position="12"/>
        <end position="100"/>
    </location>
</feature>
<accession>A0A2L1GM34</accession>
<dbReference type="InterPro" id="IPR008909">
    <property type="entry name" value="DALR_anticod-bd"/>
</dbReference>
<keyword evidence="8 11" id="KW-0648">Protein biosynthesis</keyword>
<evidence type="ECO:0000256" key="5">
    <source>
        <dbReference type="ARBA" id="ARBA00022598"/>
    </source>
</evidence>
<dbReference type="InterPro" id="IPR001278">
    <property type="entry name" value="Arg-tRNA-ligase"/>
</dbReference>
<dbReference type="GO" id="GO:0004814">
    <property type="term" value="F:arginine-tRNA ligase activity"/>
    <property type="evidence" value="ECO:0007669"/>
    <property type="project" value="UniProtKB-UniRule"/>
</dbReference>
<dbReference type="Gene3D" id="3.40.50.620">
    <property type="entry name" value="HUPs"/>
    <property type="match status" value="1"/>
</dbReference>
<dbReference type="Gene3D" id="1.10.730.10">
    <property type="entry name" value="Isoleucyl-tRNA Synthetase, Domain 1"/>
    <property type="match status" value="1"/>
</dbReference>
<dbReference type="EMBL" id="CP021255">
    <property type="protein sequence ID" value="AVD70733.1"/>
    <property type="molecule type" value="Genomic_DNA"/>
</dbReference>
<gene>
    <name evidence="11" type="primary">argS</name>
    <name evidence="15" type="ORF">CAY53_03920</name>
</gene>
<evidence type="ECO:0000313" key="15">
    <source>
        <dbReference type="EMBL" id="AVD70733.1"/>
    </source>
</evidence>
<evidence type="ECO:0000256" key="7">
    <source>
        <dbReference type="ARBA" id="ARBA00022840"/>
    </source>
</evidence>
<dbReference type="InterPro" id="IPR036695">
    <property type="entry name" value="Arg-tRNA-synth_N_sf"/>
</dbReference>
<evidence type="ECO:0000256" key="6">
    <source>
        <dbReference type="ARBA" id="ARBA00022741"/>
    </source>
</evidence>
<keyword evidence="4 11" id="KW-0963">Cytoplasm</keyword>
<dbReference type="PRINTS" id="PR01038">
    <property type="entry name" value="TRNASYNTHARG"/>
</dbReference>
<dbReference type="AlphaFoldDB" id="A0A2L1GM34"/>
<dbReference type="InterPro" id="IPR035684">
    <property type="entry name" value="ArgRS_core"/>
</dbReference>
<dbReference type="FunFam" id="3.40.50.620:FF:000062">
    <property type="entry name" value="Arginine--tRNA ligase"/>
    <property type="match status" value="1"/>
</dbReference>
<dbReference type="SUPFAM" id="SSF55190">
    <property type="entry name" value="Arginyl-tRNA synthetase (ArgRS), N-terminal 'additional' domain"/>
    <property type="match status" value="1"/>
</dbReference>
<reference evidence="15" key="1">
    <citation type="submission" date="2017-05" db="EMBL/GenBank/DDBJ databases">
        <authorList>
            <person name="Song R."/>
            <person name="Chenine A.L."/>
            <person name="Ruprecht R.M."/>
        </authorList>
    </citation>
    <scope>NUCLEOTIDE SEQUENCE</scope>
    <source>
        <strain evidence="15">ORNL</strain>
    </source>
</reference>
<evidence type="ECO:0000256" key="3">
    <source>
        <dbReference type="ARBA" id="ARBA00011245"/>
    </source>
</evidence>
<proteinExistence type="inferred from homology"/>
<dbReference type="FunFam" id="1.10.730.10:FF:000008">
    <property type="entry name" value="Arginine--tRNA ligase"/>
    <property type="match status" value="1"/>
</dbReference>
<comment type="subunit">
    <text evidence="3 11">Monomer.</text>
</comment>
<comment type="similarity">
    <text evidence="2 11 12">Belongs to the class-I aminoacyl-tRNA synthetase family.</text>
</comment>
<evidence type="ECO:0000256" key="8">
    <source>
        <dbReference type="ARBA" id="ARBA00022917"/>
    </source>
</evidence>
<organism evidence="15 16">
    <name type="scientific">Desulfobulbus oralis</name>
    <dbReference type="NCBI Taxonomy" id="1986146"/>
    <lineage>
        <taxon>Bacteria</taxon>
        <taxon>Pseudomonadati</taxon>
        <taxon>Thermodesulfobacteriota</taxon>
        <taxon>Desulfobulbia</taxon>
        <taxon>Desulfobulbales</taxon>
        <taxon>Desulfobulbaceae</taxon>
        <taxon>Desulfobulbus</taxon>
    </lineage>
</organism>
<name>A0A2L1GM34_9BACT</name>
<dbReference type="PANTHER" id="PTHR11956:SF5">
    <property type="entry name" value="ARGININE--TRNA LIGASE, CYTOPLASMIC"/>
    <property type="match status" value="1"/>
</dbReference>
<dbReference type="Gene3D" id="3.30.1360.70">
    <property type="entry name" value="Arginyl tRNA synthetase N-terminal domain"/>
    <property type="match status" value="1"/>
</dbReference>
<evidence type="ECO:0000313" key="16">
    <source>
        <dbReference type="Proteomes" id="UP000239867"/>
    </source>
</evidence>
<dbReference type="CDD" id="cd07956">
    <property type="entry name" value="Anticodon_Ia_Arg"/>
    <property type="match status" value="1"/>
</dbReference>
<dbReference type="InterPro" id="IPR005148">
    <property type="entry name" value="Arg-tRNA-synth_N"/>
</dbReference>
<evidence type="ECO:0000259" key="14">
    <source>
        <dbReference type="SMART" id="SM01016"/>
    </source>
</evidence>
<keyword evidence="9 11" id="KW-0030">Aminoacyl-tRNA synthetase</keyword>
<reference evidence="15" key="2">
    <citation type="journal article" date="2018" name="MBio">
        <title>Insights into the evolution of host association through the isolation and characterization of a novel human periodontal pathobiont, Desulfobulbus oralis.</title>
        <authorList>
            <person name="Cross K.L."/>
            <person name="Chirania P."/>
            <person name="Xiong W."/>
            <person name="Beall C.J."/>
            <person name="Elkins J.G."/>
            <person name="Giannone R.J."/>
            <person name="Griffen A.L."/>
            <person name="Guss A.M."/>
            <person name="Hettich R.L."/>
            <person name="Joshi S.S."/>
            <person name="Mokrzan E.M."/>
            <person name="Martin R.K."/>
            <person name="Zhulin I.B."/>
            <person name="Leys E.J."/>
            <person name="Podar M."/>
        </authorList>
    </citation>
    <scope>NUCLEOTIDE SEQUENCE [LARGE SCALE GENOMIC DNA]</scope>
    <source>
        <strain evidence="15">ORNL</strain>
    </source>
</reference>
<dbReference type="GO" id="GO:0005524">
    <property type="term" value="F:ATP binding"/>
    <property type="evidence" value="ECO:0007669"/>
    <property type="project" value="UniProtKB-UniRule"/>
</dbReference>
<dbReference type="CDD" id="cd00671">
    <property type="entry name" value="ArgRS_core"/>
    <property type="match status" value="1"/>
</dbReference>
<dbReference type="NCBIfam" id="TIGR00456">
    <property type="entry name" value="argS"/>
    <property type="match status" value="1"/>
</dbReference>
<comment type="catalytic activity">
    <reaction evidence="10 11">
        <text>tRNA(Arg) + L-arginine + ATP = L-arginyl-tRNA(Arg) + AMP + diphosphate</text>
        <dbReference type="Rhea" id="RHEA:20301"/>
        <dbReference type="Rhea" id="RHEA-COMP:9658"/>
        <dbReference type="Rhea" id="RHEA-COMP:9673"/>
        <dbReference type="ChEBI" id="CHEBI:30616"/>
        <dbReference type="ChEBI" id="CHEBI:32682"/>
        <dbReference type="ChEBI" id="CHEBI:33019"/>
        <dbReference type="ChEBI" id="CHEBI:78442"/>
        <dbReference type="ChEBI" id="CHEBI:78513"/>
        <dbReference type="ChEBI" id="CHEBI:456215"/>
        <dbReference type="EC" id="6.1.1.19"/>
    </reaction>
</comment>
<dbReference type="PANTHER" id="PTHR11956">
    <property type="entry name" value="ARGINYL-TRNA SYNTHETASE"/>
    <property type="match status" value="1"/>
</dbReference>
<evidence type="ECO:0000256" key="1">
    <source>
        <dbReference type="ARBA" id="ARBA00004496"/>
    </source>
</evidence>
<keyword evidence="7 11" id="KW-0067">ATP-binding</keyword>
<evidence type="ECO:0000256" key="9">
    <source>
        <dbReference type="ARBA" id="ARBA00023146"/>
    </source>
</evidence>
<dbReference type="InterPro" id="IPR014729">
    <property type="entry name" value="Rossmann-like_a/b/a_fold"/>
</dbReference>
<comment type="subcellular location">
    <subcellularLocation>
        <location evidence="1 11">Cytoplasm</location>
    </subcellularLocation>
</comment>
<dbReference type="Proteomes" id="UP000239867">
    <property type="component" value="Chromosome"/>
</dbReference>
<evidence type="ECO:0000256" key="10">
    <source>
        <dbReference type="ARBA" id="ARBA00049339"/>
    </source>
</evidence>
<dbReference type="SMART" id="SM01016">
    <property type="entry name" value="Arg_tRNA_synt_N"/>
    <property type="match status" value="1"/>
</dbReference>
<evidence type="ECO:0000259" key="13">
    <source>
        <dbReference type="SMART" id="SM00836"/>
    </source>
</evidence>
<dbReference type="InterPro" id="IPR009080">
    <property type="entry name" value="tRNAsynth_Ia_anticodon-bd"/>
</dbReference>
<dbReference type="KEGG" id="deo:CAY53_03920"/>
<dbReference type="GO" id="GO:0006420">
    <property type="term" value="P:arginyl-tRNA aminoacylation"/>
    <property type="evidence" value="ECO:0007669"/>
    <property type="project" value="UniProtKB-UniRule"/>
</dbReference>
<evidence type="ECO:0000256" key="2">
    <source>
        <dbReference type="ARBA" id="ARBA00005594"/>
    </source>
</evidence>
<dbReference type="Pfam" id="PF05746">
    <property type="entry name" value="DALR_1"/>
    <property type="match status" value="1"/>
</dbReference>
<keyword evidence="6 11" id="KW-0547">Nucleotide-binding</keyword>
<dbReference type="HAMAP" id="MF_00123">
    <property type="entry name" value="Arg_tRNA_synth"/>
    <property type="match status" value="1"/>
</dbReference>
<dbReference type="Pfam" id="PF03485">
    <property type="entry name" value="Arg_tRNA_synt_N"/>
    <property type="match status" value="1"/>
</dbReference>
<dbReference type="SUPFAM" id="SSF47323">
    <property type="entry name" value="Anticodon-binding domain of a subclass of class I aminoacyl-tRNA synthetases"/>
    <property type="match status" value="1"/>
</dbReference>
<protein>
    <recommendedName>
        <fullName evidence="11">Arginine--tRNA ligase</fullName>
        <ecNumber evidence="11">6.1.1.19</ecNumber>
    </recommendedName>
    <alternativeName>
        <fullName evidence="11">Arginyl-tRNA synthetase</fullName>
        <shortName evidence="11">ArgRS</shortName>
    </alternativeName>
</protein>
<dbReference type="SUPFAM" id="SSF52374">
    <property type="entry name" value="Nucleotidylyl transferase"/>
    <property type="match status" value="1"/>
</dbReference>
<dbReference type="OrthoDB" id="9803211at2"/>
<evidence type="ECO:0000256" key="12">
    <source>
        <dbReference type="RuleBase" id="RU363038"/>
    </source>
</evidence>
<feature type="short sequence motif" description="'HIGH' region" evidence="11">
    <location>
        <begin position="137"/>
        <end position="147"/>
    </location>
</feature>
<evidence type="ECO:0000256" key="11">
    <source>
        <dbReference type="HAMAP-Rule" id="MF_00123"/>
    </source>
</evidence>
<keyword evidence="5 11" id="KW-0436">Ligase</keyword>
<feature type="domain" description="DALR anticodon binding" evidence="13">
    <location>
        <begin position="438"/>
        <end position="562"/>
    </location>
</feature>
<dbReference type="SMART" id="SM00836">
    <property type="entry name" value="DALR_1"/>
    <property type="match status" value="1"/>
</dbReference>
<sequence length="562" mass="62648">MFTRIDEPMIKSQVKACLERCVALGAQQGYWPEDAAKSCGIEVPKRAEQGDFSTNFAMMTAGRMQARARDLAARLVELLAREPMFAKVEIAGPGFVNFFLKPSIWAQVLAPVYGQDEKFGCSETGVGKRVLVEFVSANPTGPLSVGHGRNAVLGDAIARVLTAAGYTVQREYYFNDAGRQMRVLGASTRARCMELLGLPSEFPEDGYQGGYIYDIAKDLVAAKGQALRDAPDQLFIEQAREAIFQDIQNTLARIGIRFDSYFNERSLYEQGLLEKVVADLRARDLVYEKDNATWFKSSAFGQEQDRVIIKSSGEPTYRLPDIAYHREKFARGFDWMINIFGSDHIATVPDVLAGLRALGLDDSRVTVVLYQFVTLMRGGKQVKMSTRRATFVTVDELVDEVGSDAMRFFFLMRKPDNLIEFDLDLAKQQSQENPVYYVQYAHARLCSIERQAKELGVALPTAAEAGDTALLGRLDLPEELTLLKMLAAYPELIADAARDLAPHRLVFYLMELAGAFHSYYNRHKVLGEDAELSRARLLLAGALKKVLRNGLALIGLTAPERM</sequence>
<dbReference type="EC" id="6.1.1.19" evidence="11"/>
<evidence type="ECO:0000256" key="4">
    <source>
        <dbReference type="ARBA" id="ARBA00022490"/>
    </source>
</evidence>
<dbReference type="GO" id="GO:0005737">
    <property type="term" value="C:cytoplasm"/>
    <property type="evidence" value="ECO:0007669"/>
    <property type="project" value="UniProtKB-SubCell"/>
</dbReference>
<keyword evidence="16" id="KW-1185">Reference proteome</keyword>